<dbReference type="InterPro" id="IPR041347">
    <property type="entry name" value="MftR_C"/>
</dbReference>
<dbReference type="InterPro" id="IPR009057">
    <property type="entry name" value="Homeodomain-like_sf"/>
</dbReference>
<feature type="DNA-binding region" description="H-T-H motif" evidence="4">
    <location>
        <begin position="38"/>
        <end position="57"/>
    </location>
</feature>
<dbReference type="Gene3D" id="1.10.357.10">
    <property type="entry name" value="Tetracycline Repressor, domain 2"/>
    <property type="match status" value="1"/>
</dbReference>
<keyword evidence="1" id="KW-0805">Transcription regulation</keyword>
<keyword evidence="2 4" id="KW-0238">DNA-binding</keyword>
<name>A0A4R6KC06_9ACTN</name>
<dbReference type="RefSeq" id="WP_133802164.1">
    <property type="nucleotide sequence ID" value="NZ_SNWQ01000011.1"/>
</dbReference>
<dbReference type="GO" id="GO:0003700">
    <property type="term" value="F:DNA-binding transcription factor activity"/>
    <property type="evidence" value="ECO:0007669"/>
    <property type="project" value="TreeGrafter"/>
</dbReference>
<evidence type="ECO:0000256" key="2">
    <source>
        <dbReference type="ARBA" id="ARBA00023125"/>
    </source>
</evidence>
<dbReference type="PRINTS" id="PR00455">
    <property type="entry name" value="HTHTETR"/>
</dbReference>
<evidence type="ECO:0000256" key="3">
    <source>
        <dbReference type="ARBA" id="ARBA00023163"/>
    </source>
</evidence>
<protein>
    <submittedName>
        <fullName evidence="6">TetR family transcriptional regulator</fullName>
    </submittedName>
</protein>
<comment type="caution">
    <text evidence="6">The sequence shown here is derived from an EMBL/GenBank/DDBJ whole genome shotgun (WGS) entry which is preliminary data.</text>
</comment>
<evidence type="ECO:0000313" key="7">
    <source>
        <dbReference type="Proteomes" id="UP000295388"/>
    </source>
</evidence>
<proteinExistence type="predicted"/>
<sequence length="197" mass="22227">MTTEKTPGLRERKKAQTRAAIQEHALRLFSRQGYTETTVQQIAAAADVSPATFFRYFPTKEDTVLFDRMDPVMMDLFRAQPAELSPTEALRATLTDSLAALTEDEWRLESERQRLVLNAPELRAKMMDQLYAGIDLLAMLAAERVGRSPDDFEVRTWAGAVVGVVMAAWPRTGPNRMQDYLKQIDRAFAHLQAGLPL</sequence>
<keyword evidence="3" id="KW-0804">Transcription</keyword>
<dbReference type="InterPro" id="IPR023772">
    <property type="entry name" value="DNA-bd_HTH_TetR-type_CS"/>
</dbReference>
<dbReference type="PROSITE" id="PS01081">
    <property type="entry name" value="HTH_TETR_1"/>
    <property type="match status" value="1"/>
</dbReference>
<dbReference type="PROSITE" id="PS50977">
    <property type="entry name" value="HTH_TETR_2"/>
    <property type="match status" value="1"/>
</dbReference>
<accession>A0A4R6KC06</accession>
<evidence type="ECO:0000313" key="6">
    <source>
        <dbReference type="EMBL" id="TDO46280.1"/>
    </source>
</evidence>
<dbReference type="EMBL" id="SNWQ01000011">
    <property type="protein sequence ID" value="TDO46280.1"/>
    <property type="molecule type" value="Genomic_DNA"/>
</dbReference>
<dbReference type="OrthoDB" id="3235020at2"/>
<dbReference type="PANTHER" id="PTHR30055">
    <property type="entry name" value="HTH-TYPE TRANSCRIPTIONAL REGULATOR RUTR"/>
    <property type="match status" value="1"/>
</dbReference>
<organism evidence="6 7">
    <name type="scientific">Kribbella caucasensis</name>
    <dbReference type="NCBI Taxonomy" id="2512215"/>
    <lineage>
        <taxon>Bacteria</taxon>
        <taxon>Bacillati</taxon>
        <taxon>Actinomycetota</taxon>
        <taxon>Actinomycetes</taxon>
        <taxon>Propionibacteriales</taxon>
        <taxon>Kribbellaceae</taxon>
        <taxon>Kribbella</taxon>
    </lineage>
</organism>
<dbReference type="AlphaFoldDB" id="A0A4R6KC06"/>
<dbReference type="PANTHER" id="PTHR30055:SF234">
    <property type="entry name" value="HTH-TYPE TRANSCRIPTIONAL REGULATOR BETI"/>
    <property type="match status" value="1"/>
</dbReference>
<reference evidence="6 7" key="1">
    <citation type="submission" date="2019-03" db="EMBL/GenBank/DDBJ databases">
        <title>Genomic Encyclopedia of Type Strains, Phase III (KMG-III): the genomes of soil and plant-associated and newly described type strains.</title>
        <authorList>
            <person name="Whitman W."/>
        </authorList>
    </citation>
    <scope>NUCLEOTIDE SEQUENCE [LARGE SCALE GENOMIC DNA]</scope>
    <source>
        <strain evidence="6 7">VKM Ac-2527</strain>
    </source>
</reference>
<dbReference type="InterPro" id="IPR001647">
    <property type="entry name" value="HTH_TetR"/>
</dbReference>
<dbReference type="GO" id="GO:0000976">
    <property type="term" value="F:transcription cis-regulatory region binding"/>
    <property type="evidence" value="ECO:0007669"/>
    <property type="project" value="TreeGrafter"/>
</dbReference>
<keyword evidence="7" id="KW-1185">Reference proteome</keyword>
<dbReference type="SUPFAM" id="SSF46689">
    <property type="entry name" value="Homeodomain-like"/>
    <property type="match status" value="1"/>
</dbReference>
<dbReference type="Pfam" id="PF17754">
    <property type="entry name" value="TetR_C_14"/>
    <property type="match status" value="1"/>
</dbReference>
<evidence type="ECO:0000259" key="5">
    <source>
        <dbReference type="PROSITE" id="PS50977"/>
    </source>
</evidence>
<dbReference type="InterPro" id="IPR050109">
    <property type="entry name" value="HTH-type_TetR-like_transc_reg"/>
</dbReference>
<evidence type="ECO:0000256" key="4">
    <source>
        <dbReference type="PROSITE-ProRule" id="PRU00335"/>
    </source>
</evidence>
<dbReference type="Proteomes" id="UP000295388">
    <property type="component" value="Unassembled WGS sequence"/>
</dbReference>
<evidence type="ECO:0000256" key="1">
    <source>
        <dbReference type="ARBA" id="ARBA00023015"/>
    </source>
</evidence>
<dbReference type="Pfam" id="PF00440">
    <property type="entry name" value="TetR_N"/>
    <property type="match status" value="1"/>
</dbReference>
<feature type="domain" description="HTH tetR-type" evidence="5">
    <location>
        <begin position="15"/>
        <end position="75"/>
    </location>
</feature>
<gene>
    <name evidence="6" type="ORF">EV643_111132</name>
</gene>
<dbReference type="Gene3D" id="1.10.10.60">
    <property type="entry name" value="Homeodomain-like"/>
    <property type="match status" value="1"/>
</dbReference>